<evidence type="ECO:0000256" key="8">
    <source>
        <dbReference type="ARBA" id="ARBA00049244"/>
    </source>
</evidence>
<evidence type="ECO:0000313" key="11">
    <source>
        <dbReference type="Proteomes" id="UP000792457"/>
    </source>
</evidence>
<feature type="domain" description="DNA-directed DNA polymerase family B mitochondria/virus" evidence="9">
    <location>
        <begin position="281"/>
        <end position="427"/>
    </location>
</feature>
<dbReference type="Gene3D" id="3.40.960.10">
    <property type="entry name" value="VSR Endonuclease"/>
    <property type="match status" value="1"/>
</dbReference>
<evidence type="ECO:0000256" key="5">
    <source>
        <dbReference type="ARBA" id="ARBA00022705"/>
    </source>
</evidence>
<comment type="caution">
    <text evidence="10">The sequence shown here is derived from an EMBL/GenBank/DDBJ whole genome shotgun (WGS) entry which is preliminary data.</text>
</comment>
<dbReference type="AlphaFoldDB" id="A0A8K0KNN5"/>
<gene>
    <name evidence="10" type="ORF">J437_LFUL016575</name>
</gene>
<dbReference type="GO" id="GO:0003677">
    <property type="term" value="F:DNA binding"/>
    <property type="evidence" value="ECO:0007669"/>
    <property type="project" value="UniProtKB-KW"/>
</dbReference>
<evidence type="ECO:0000256" key="6">
    <source>
        <dbReference type="ARBA" id="ARBA00022932"/>
    </source>
</evidence>
<keyword evidence="6" id="KW-0239">DNA-directed DNA polymerase</keyword>
<dbReference type="GO" id="GO:0003887">
    <property type="term" value="F:DNA-directed DNA polymerase activity"/>
    <property type="evidence" value="ECO:0007669"/>
    <property type="project" value="UniProtKB-KW"/>
</dbReference>
<keyword evidence="11" id="KW-1185">Reference proteome</keyword>
<dbReference type="Pfam" id="PF03175">
    <property type="entry name" value="DNA_pol_B_2"/>
    <property type="match status" value="1"/>
</dbReference>
<sequence length="436" mass="49606">MTRLFPLLPTMFVHTPNLLVSNTCCDGCISKNVDTCDSCGVREHVFSSDDPVRDFIRHIEILGENNRYVTCIAHNSKGYDGVTVYRLPQLSSNASIKTPKIEIFLASTGVDPFREAVTIASACMKVFRRNFLKPETLAIIPPGGYRMADRQSRKALLWLTWEEKERGITIRHAGNGREVRILGRKMDGVHEGTVFEFHGCYFHGCTSCFPNRDKKIPNSPHETMGTRYEATEKKIAKLVRGGYDVVEMWECTFDRLVKENVILSNFINSNPLSMESPINPRDAFFGGRTNCVRLYHDADVESGEVIRYLDVCSLYPYVNKYKKYPIGQPEIFVEDICPPLQDIEGLVKCTVLPPPSLYHPVLPFRANGKLLFPLCRSCALNEQQGECKHSKSERFLTGTWVSEEVKVAVREGYEVIKMHEVWHYERTTVYDPATGE</sequence>
<dbReference type="PANTHER" id="PTHR33568:SF3">
    <property type="entry name" value="DNA-DIRECTED DNA POLYMERASE"/>
    <property type="match status" value="1"/>
</dbReference>
<dbReference type="InterPro" id="IPR043502">
    <property type="entry name" value="DNA/RNA_pol_sf"/>
</dbReference>
<dbReference type="EC" id="2.7.7.7" evidence="2"/>
<comment type="catalytic activity">
    <reaction evidence="8">
        <text>DNA(n) + a 2'-deoxyribonucleoside 5'-triphosphate = DNA(n+1) + diphosphate</text>
        <dbReference type="Rhea" id="RHEA:22508"/>
        <dbReference type="Rhea" id="RHEA-COMP:17339"/>
        <dbReference type="Rhea" id="RHEA-COMP:17340"/>
        <dbReference type="ChEBI" id="CHEBI:33019"/>
        <dbReference type="ChEBI" id="CHEBI:61560"/>
        <dbReference type="ChEBI" id="CHEBI:173112"/>
        <dbReference type="EC" id="2.7.7.7"/>
    </reaction>
</comment>
<name>A0A8K0KNN5_LADFU</name>
<dbReference type="GO" id="GO:0000166">
    <property type="term" value="F:nucleotide binding"/>
    <property type="evidence" value="ECO:0007669"/>
    <property type="project" value="InterPro"/>
</dbReference>
<dbReference type="InterPro" id="IPR004868">
    <property type="entry name" value="DNA-dir_DNA_pol_B_mt/vir"/>
</dbReference>
<keyword evidence="7" id="KW-0238">DNA-binding</keyword>
<proteinExistence type="inferred from homology"/>
<evidence type="ECO:0000256" key="4">
    <source>
        <dbReference type="ARBA" id="ARBA00022695"/>
    </source>
</evidence>
<dbReference type="OrthoDB" id="6119432at2759"/>
<dbReference type="PANTHER" id="PTHR33568">
    <property type="entry name" value="DNA POLYMERASE"/>
    <property type="match status" value="1"/>
</dbReference>
<accession>A0A8K0KNN5</accession>
<dbReference type="Proteomes" id="UP000792457">
    <property type="component" value="Unassembled WGS sequence"/>
</dbReference>
<evidence type="ECO:0000256" key="2">
    <source>
        <dbReference type="ARBA" id="ARBA00012417"/>
    </source>
</evidence>
<feature type="non-terminal residue" evidence="10">
    <location>
        <position position="436"/>
    </location>
</feature>
<organism evidence="10 11">
    <name type="scientific">Ladona fulva</name>
    <name type="common">Scarce chaser dragonfly</name>
    <name type="synonym">Libellula fulva</name>
    <dbReference type="NCBI Taxonomy" id="123851"/>
    <lineage>
        <taxon>Eukaryota</taxon>
        <taxon>Metazoa</taxon>
        <taxon>Ecdysozoa</taxon>
        <taxon>Arthropoda</taxon>
        <taxon>Hexapoda</taxon>
        <taxon>Insecta</taxon>
        <taxon>Pterygota</taxon>
        <taxon>Palaeoptera</taxon>
        <taxon>Odonata</taxon>
        <taxon>Epiprocta</taxon>
        <taxon>Anisoptera</taxon>
        <taxon>Libelluloidea</taxon>
        <taxon>Libellulidae</taxon>
        <taxon>Ladona</taxon>
    </lineage>
</organism>
<dbReference type="SUPFAM" id="SSF56672">
    <property type="entry name" value="DNA/RNA polymerases"/>
    <property type="match status" value="1"/>
</dbReference>
<protein>
    <recommendedName>
        <fullName evidence="2">DNA-directed DNA polymerase</fullName>
        <ecNumber evidence="2">2.7.7.7</ecNumber>
    </recommendedName>
</protein>
<reference evidence="10" key="1">
    <citation type="submission" date="2013-04" db="EMBL/GenBank/DDBJ databases">
        <authorList>
            <person name="Qu J."/>
            <person name="Murali S.C."/>
            <person name="Bandaranaike D."/>
            <person name="Bellair M."/>
            <person name="Blankenburg K."/>
            <person name="Chao H."/>
            <person name="Dinh H."/>
            <person name="Doddapaneni H."/>
            <person name="Downs B."/>
            <person name="Dugan-Rocha S."/>
            <person name="Elkadiri S."/>
            <person name="Gnanaolivu R.D."/>
            <person name="Hernandez B."/>
            <person name="Javaid M."/>
            <person name="Jayaseelan J.C."/>
            <person name="Lee S."/>
            <person name="Li M."/>
            <person name="Ming W."/>
            <person name="Munidasa M."/>
            <person name="Muniz J."/>
            <person name="Nguyen L."/>
            <person name="Ongeri F."/>
            <person name="Osuji N."/>
            <person name="Pu L.-L."/>
            <person name="Puazo M."/>
            <person name="Qu C."/>
            <person name="Quiroz J."/>
            <person name="Raj R."/>
            <person name="Weissenberger G."/>
            <person name="Xin Y."/>
            <person name="Zou X."/>
            <person name="Han Y."/>
            <person name="Richards S."/>
            <person name="Worley K."/>
            <person name="Muzny D."/>
            <person name="Gibbs R."/>
        </authorList>
    </citation>
    <scope>NUCLEOTIDE SEQUENCE</scope>
    <source>
        <strain evidence="10">Sampled in the wild</strain>
    </source>
</reference>
<keyword evidence="3" id="KW-0808">Transferase</keyword>
<keyword evidence="4" id="KW-0548">Nucleotidyltransferase</keyword>
<comment type="similarity">
    <text evidence="1">Belongs to the DNA polymerase type-B family.</text>
</comment>
<keyword evidence="5" id="KW-0235">DNA replication</keyword>
<evidence type="ECO:0000313" key="10">
    <source>
        <dbReference type="EMBL" id="KAG8238696.1"/>
    </source>
</evidence>
<evidence type="ECO:0000259" key="9">
    <source>
        <dbReference type="Pfam" id="PF03175"/>
    </source>
</evidence>
<dbReference type="EMBL" id="KZ309417">
    <property type="protein sequence ID" value="KAG8238696.1"/>
    <property type="molecule type" value="Genomic_DNA"/>
</dbReference>
<dbReference type="GO" id="GO:0006260">
    <property type="term" value="P:DNA replication"/>
    <property type="evidence" value="ECO:0007669"/>
    <property type="project" value="UniProtKB-KW"/>
</dbReference>
<evidence type="ECO:0000256" key="7">
    <source>
        <dbReference type="ARBA" id="ARBA00023125"/>
    </source>
</evidence>
<evidence type="ECO:0000256" key="3">
    <source>
        <dbReference type="ARBA" id="ARBA00022679"/>
    </source>
</evidence>
<evidence type="ECO:0000256" key="1">
    <source>
        <dbReference type="ARBA" id="ARBA00005755"/>
    </source>
</evidence>
<reference evidence="10" key="2">
    <citation type="submission" date="2017-10" db="EMBL/GenBank/DDBJ databases">
        <title>Ladona fulva Genome sequencing and assembly.</title>
        <authorList>
            <person name="Murali S."/>
            <person name="Richards S."/>
            <person name="Bandaranaike D."/>
            <person name="Bellair M."/>
            <person name="Blankenburg K."/>
            <person name="Chao H."/>
            <person name="Dinh H."/>
            <person name="Doddapaneni H."/>
            <person name="Dugan-Rocha S."/>
            <person name="Elkadiri S."/>
            <person name="Gnanaolivu R."/>
            <person name="Hernandez B."/>
            <person name="Skinner E."/>
            <person name="Javaid M."/>
            <person name="Lee S."/>
            <person name="Li M."/>
            <person name="Ming W."/>
            <person name="Munidasa M."/>
            <person name="Muniz J."/>
            <person name="Nguyen L."/>
            <person name="Hughes D."/>
            <person name="Osuji N."/>
            <person name="Pu L.-L."/>
            <person name="Puazo M."/>
            <person name="Qu C."/>
            <person name="Quiroz J."/>
            <person name="Raj R."/>
            <person name="Weissenberger G."/>
            <person name="Xin Y."/>
            <person name="Zou X."/>
            <person name="Han Y."/>
            <person name="Worley K."/>
            <person name="Muzny D."/>
            <person name="Gibbs R."/>
        </authorList>
    </citation>
    <scope>NUCLEOTIDE SEQUENCE</scope>
    <source>
        <strain evidence="10">Sampled in the wild</strain>
    </source>
</reference>